<proteinExistence type="predicted"/>
<dbReference type="RefSeq" id="WP_217805859.1">
    <property type="nucleotide sequence ID" value="NZ_CP155572.1"/>
</dbReference>
<dbReference type="InterPro" id="IPR002197">
    <property type="entry name" value="HTH_Fis"/>
</dbReference>
<dbReference type="Pfam" id="PF25601">
    <property type="entry name" value="AAA_lid_14"/>
    <property type="match status" value="1"/>
</dbReference>
<sequence>MTDTNTSGTSTIQGGIPTINKELLSQERWQAILRYKQEFLQNAAEDPLKHPYMDQEVAASWIRSRNRGVNPYYPATTATKVSLEQLSEILQANHTLIEVTKSLSLSFKEMILACGYIFYLLDNNGVILFHEGSLESFTSLPEYCSRTGIIANEDSEGTTAHELCLRLKRPVQLLGPEHYCVAFQNSIASAAPIKNENDEIKAALVLVSQPLLNTPDEDTLRRMGMYSLGLVTSLATSIETQLALNKTTDTLNEANEKVESFNRQLQITRDKLISVHSTLNATSAFIDEGIVIIDQSGQILHINPAGMHMLKLRPEETNNRNINEFLEGNSCLIGLAKKGENVTIEEWLSVGTDRYSYLVTVRPIINPDTQELDAAVLKISSSEKLTPAQSKKIGSLATYTFEDIISENKEFKKSMALARRFASSPENSLIIGESGTGKELYAQAIHNVYRPQGPFMAVNCAAMPRELIESELFGYEGGSFTGAERSGRPGKIELAHGGTLFLDEIGDMPLELQSVLLRSLEDKQIMRVGGSRYKKVDFRLVAATNKNLYKMVKENLFREDLYFRLSVLTINIPPLRDRGNDIVVLSQYFVESYCRKYGWKTPQISPAAQKKISEYGWPGNVRQLQNAMIYAVNTAQDGLIKPENLPNYIILETCPVKVDKTTTINGNVGEMLCLENLEKAAIETALSHSNNCVPVAAEMLGISRSTLYRKLKDYNIEY</sequence>
<dbReference type="FunFam" id="3.40.50.300:FF:000006">
    <property type="entry name" value="DNA-binding transcriptional regulator NtrC"/>
    <property type="match status" value="1"/>
</dbReference>
<dbReference type="PRINTS" id="PR01590">
    <property type="entry name" value="HTHFIS"/>
</dbReference>
<evidence type="ECO:0000256" key="1">
    <source>
        <dbReference type="ARBA" id="ARBA00022741"/>
    </source>
</evidence>
<evidence type="ECO:0000256" key="2">
    <source>
        <dbReference type="ARBA" id="ARBA00022840"/>
    </source>
</evidence>
<dbReference type="InterPro" id="IPR009057">
    <property type="entry name" value="Homeodomain-like_sf"/>
</dbReference>
<keyword evidence="3" id="KW-0805">Transcription regulation</keyword>
<dbReference type="GO" id="GO:0005524">
    <property type="term" value="F:ATP binding"/>
    <property type="evidence" value="ECO:0007669"/>
    <property type="project" value="UniProtKB-KW"/>
</dbReference>
<evidence type="ECO:0000313" key="9">
    <source>
        <dbReference type="Proteomes" id="UP000192738"/>
    </source>
</evidence>
<dbReference type="GO" id="GO:0006355">
    <property type="term" value="P:regulation of DNA-templated transcription"/>
    <property type="evidence" value="ECO:0007669"/>
    <property type="project" value="InterPro"/>
</dbReference>
<accession>A0A1W1YP72</accession>
<dbReference type="SUPFAM" id="SSF46689">
    <property type="entry name" value="Homeodomain-like"/>
    <property type="match status" value="1"/>
</dbReference>
<dbReference type="PANTHER" id="PTHR32071">
    <property type="entry name" value="TRANSCRIPTIONAL REGULATORY PROTEIN"/>
    <property type="match status" value="1"/>
</dbReference>
<dbReference type="AlphaFoldDB" id="A0A1W1YP72"/>
<reference evidence="8 9" key="1">
    <citation type="submission" date="2017-04" db="EMBL/GenBank/DDBJ databases">
        <authorList>
            <person name="Afonso C.L."/>
            <person name="Miller P.J."/>
            <person name="Scott M.A."/>
            <person name="Spackman E."/>
            <person name="Goraichik I."/>
            <person name="Dimitrov K.M."/>
            <person name="Suarez D.L."/>
            <person name="Swayne D.E."/>
        </authorList>
    </citation>
    <scope>NUCLEOTIDE SEQUENCE [LARGE SCALE GENOMIC DNA]</scope>
    <source>
        <strain evidence="8 9">DSM 5090</strain>
    </source>
</reference>
<name>A0A1W1YP72_9FIRM</name>
<feature type="domain" description="Sigma-54 factor interaction" evidence="7">
    <location>
        <begin position="404"/>
        <end position="633"/>
    </location>
</feature>
<dbReference type="InterPro" id="IPR000014">
    <property type="entry name" value="PAS"/>
</dbReference>
<dbReference type="PANTHER" id="PTHR32071:SF57">
    <property type="entry name" value="C4-DICARBOXYLATE TRANSPORT TRANSCRIPTIONAL REGULATORY PROTEIN DCTD"/>
    <property type="match status" value="1"/>
</dbReference>
<keyword evidence="4 8" id="KW-0238">DNA-binding</keyword>
<dbReference type="Gene3D" id="3.30.450.40">
    <property type="match status" value="1"/>
</dbReference>
<dbReference type="InterPro" id="IPR025943">
    <property type="entry name" value="Sigma_54_int_dom_ATP-bd_2"/>
</dbReference>
<dbReference type="Proteomes" id="UP000192738">
    <property type="component" value="Unassembled WGS sequence"/>
</dbReference>
<gene>
    <name evidence="8" type="ORF">SAMN04488500_10221</name>
</gene>
<feature type="coiled-coil region" evidence="6">
    <location>
        <begin position="244"/>
        <end position="271"/>
    </location>
</feature>
<dbReference type="EMBL" id="FWXI01000002">
    <property type="protein sequence ID" value="SMC37611.1"/>
    <property type="molecule type" value="Genomic_DNA"/>
</dbReference>
<dbReference type="InterPro" id="IPR035965">
    <property type="entry name" value="PAS-like_dom_sf"/>
</dbReference>
<protein>
    <submittedName>
        <fullName evidence="8">Transcriptional regulator containing PAS, AAA-type ATPase, and DNA-binding Fis domains</fullName>
    </submittedName>
</protein>
<evidence type="ECO:0000313" key="8">
    <source>
        <dbReference type="EMBL" id="SMC37611.1"/>
    </source>
</evidence>
<dbReference type="Pfam" id="PF02954">
    <property type="entry name" value="HTH_8"/>
    <property type="match status" value="1"/>
</dbReference>
<evidence type="ECO:0000256" key="5">
    <source>
        <dbReference type="ARBA" id="ARBA00023163"/>
    </source>
</evidence>
<dbReference type="Gene3D" id="1.10.8.60">
    <property type="match status" value="1"/>
</dbReference>
<dbReference type="STRING" id="112901.SAMN04488500_10221"/>
<dbReference type="CDD" id="cd00130">
    <property type="entry name" value="PAS"/>
    <property type="match status" value="1"/>
</dbReference>
<dbReference type="SUPFAM" id="SSF52540">
    <property type="entry name" value="P-loop containing nucleoside triphosphate hydrolases"/>
    <property type="match status" value="1"/>
</dbReference>
<dbReference type="Gene3D" id="3.30.450.20">
    <property type="entry name" value="PAS domain"/>
    <property type="match status" value="1"/>
</dbReference>
<dbReference type="PROSITE" id="PS00676">
    <property type="entry name" value="SIGMA54_INTERACT_2"/>
    <property type="match status" value="1"/>
</dbReference>
<evidence type="ECO:0000256" key="3">
    <source>
        <dbReference type="ARBA" id="ARBA00023015"/>
    </source>
</evidence>
<keyword evidence="6" id="KW-0175">Coiled coil</keyword>
<dbReference type="SMART" id="SM00382">
    <property type="entry name" value="AAA"/>
    <property type="match status" value="1"/>
</dbReference>
<dbReference type="GO" id="GO:0043565">
    <property type="term" value="F:sequence-specific DNA binding"/>
    <property type="evidence" value="ECO:0007669"/>
    <property type="project" value="InterPro"/>
</dbReference>
<dbReference type="InterPro" id="IPR002078">
    <property type="entry name" value="Sigma_54_int"/>
</dbReference>
<dbReference type="Gene3D" id="1.10.10.60">
    <property type="entry name" value="Homeodomain-like"/>
    <property type="match status" value="1"/>
</dbReference>
<dbReference type="PROSITE" id="PS00688">
    <property type="entry name" value="SIGMA54_INTERACT_3"/>
    <property type="match status" value="1"/>
</dbReference>
<evidence type="ECO:0000256" key="6">
    <source>
        <dbReference type="SAM" id="Coils"/>
    </source>
</evidence>
<keyword evidence="2" id="KW-0067">ATP-binding</keyword>
<dbReference type="CDD" id="cd00009">
    <property type="entry name" value="AAA"/>
    <property type="match status" value="1"/>
</dbReference>
<keyword evidence="1" id="KW-0547">Nucleotide-binding</keyword>
<dbReference type="PROSITE" id="PS50045">
    <property type="entry name" value="SIGMA54_INTERACT_4"/>
    <property type="match status" value="1"/>
</dbReference>
<evidence type="ECO:0000259" key="7">
    <source>
        <dbReference type="PROSITE" id="PS50045"/>
    </source>
</evidence>
<dbReference type="InterPro" id="IPR003593">
    <property type="entry name" value="AAA+_ATPase"/>
</dbReference>
<keyword evidence="9" id="KW-1185">Reference proteome</keyword>
<dbReference type="Gene3D" id="3.40.50.300">
    <property type="entry name" value="P-loop containing nucleotide triphosphate hydrolases"/>
    <property type="match status" value="1"/>
</dbReference>
<organism evidence="8 9">
    <name type="scientific">Sporomusa malonica</name>
    <dbReference type="NCBI Taxonomy" id="112901"/>
    <lineage>
        <taxon>Bacteria</taxon>
        <taxon>Bacillati</taxon>
        <taxon>Bacillota</taxon>
        <taxon>Negativicutes</taxon>
        <taxon>Selenomonadales</taxon>
        <taxon>Sporomusaceae</taxon>
        <taxon>Sporomusa</taxon>
    </lineage>
</organism>
<dbReference type="Pfam" id="PF00158">
    <property type="entry name" value="Sigma54_activat"/>
    <property type="match status" value="1"/>
</dbReference>
<keyword evidence="5" id="KW-0804">Transcription</keyword>
<dbReference type="InterPro" id="IPR058031">
    <property type="entry name" value="AAA_lid_NorR"/>
</dbReference>
<dbReference type="SUPFAM" id="SSF55785">
    <property type="entry name" value="PYP-like sensor domain (PAS domain)"/>
    <property type="match status" value="1"/>
</dbReference>
<dbReference type="InterPro" id="IPR025944">
    <property type="entry name" value="Sigma_54_int_dom_CS"/>
</dbReference>
<evidence type="ECO:0000256" key="4">
    <source>
        <dbReference type="ARBA" id="ARBA00023125"/>
    </source>
</evidence>
<dbReference type="InterPro" id="IPR029016">
    <property type="entry name" value="GAF-like_dom_sf"/>
</dbReference>
<dbReference type="InterPro" id="IPR027417">
    <property type="entry name" value="P-loop_NTPase"/>
</dbReference>